<keyword evidence="4" id="KW-0934">Plastid</keyword>
<dbReference type="GO" id="GO:0009706">
    <property type="term" value="C:chloroplast inner membrane"/>
    <property type="evidence" value="ECO:0007669"/>
    <property type="project" value="TreeGrafter"/>
</dbReference>
<accession>A0A6P6U0P7</accession>
<comment type="subcellular location">
    <subcellularLocation>
        <location evidence="1">Plastid</location>
        <location evidence="1">Chloroplast membrane</location>
        <topology evidence="1">Multi-pass membrane protein</topology>
    </subcellularLocation>
</comment>
<evidence type="ECO:0000256" key="3">
    <source>
        <dbReference type="ARBA" id="ARBA00022528"/>
    </source>
</evidence>
<dbReference type="GeneID" id="113706529"/>
<evidence type="ECO:0000256" key="8">
    <source>
        <dbReference type="ARBA" id="ARBA00023136"/>
    </source>
</evidence>
<keyword evidence="7" id="KW-1133">Transmembrane helix</keyword>
<evidence type="ECO:0000256" key="7">
    <source>
        <dbReference type="ARBA" id="ARBA00022989"/>
    </source>
</evidence>
<keyword evidence="5" id="KW-0812">Transmembrane</keyword>
<organism evidence="10 11">
    <name type="scientific">Coffea arabica</name>
    <name type="common">Arabian coffee</name>
    <dbReference type="NCBI Taxonomy" id="13443"/>
    <lineage>
        <taxon>Eukaryota</taxon>
        <taxon>Viridiplantae</taxon>
        <taxon>Streptophyta</taxon>
        <taxon>Embryophyta</taxon>
        <taxon>Tracheophyta</taxon>
        <taxon>Spermatophyta</taxon>
        <taxon>Magnoliopsida</taxon>
        <taxon>eudicotyledons</taxon>
        <taxon>Gunneridae</taxon>
        <taxon>Pentapetalae</taxon>
        <taxon>asterids</taxon>
        <taxon>lamiids</taxon>
        <taxon>Gentianales</taxon>
        <taxon>Rubiaceae</taxon>
        <taxon>Ixoroideae</taxon>
        <taxon>Gardenieae complex</taxon>
        <taxon>Bertiereae - Coffeeae clade</taxon>
        <taxon>Coffeeae</taxon>
        <taxon>Coffea</taxon>
    </lineage>
</organism>
<evidence type="ECO:0000256" key="5">
    <source>
        <dbReference type="ARBA" id="ARBA00022692"/>
    </source>
</evidence>
<feature type="compositionally biased region" description="Gly residues" evidence="9">
    <location>
        <begin position="71"/>
        <end position="91"/>
    </location>
</feature>
<keyword evidence="3" id="KW-0150">Chloroplast</keyword>
<evidence type="ECO:0000256" key="4">
    <source>
        <dbReference type="ARBA" id="ARBA00022640"/>
    </source>
</evidence>
<feature type="region of interest" description="Disordered" evidence="9">
    <location>
        <begin position="65"/>
        <end position="98"/>
    </location>
</feature>
<protein>
    <submittedName>
        <fullName evidence="11">Protein RETICULATA-RELATED 1, chloroplastic-like</fullName>
    </submittedName>
</protein>
<dbReference type="OrthoDB" id="205639at2759"/>
<dbReference type="PANTHER" id="PTHR31038">
    <property type="entry name" value="EXPRESSED PROTEIN-RELATED"/>
    <property type="match status" value="1"/>
</dbReference>
<evidence type="ECO:0000256" key="9">
    <source>
        <dbReference type="SAM" id="MobiDB-lite"/>
    </source>
</evidence>
<reference evidence="10" key="1">
    <citation type="journal article" date="2025" name="Foods">
        <title>Unveiling the Microbial Signatures of Arabica Coffee Cherries: Insights into Ripeness Specific Diversity, Functional Traits, and Implications for Quality and Safety.</title>
        <authorList>
            <consortium name="RefSeq"/>
            <person name="Tenea G.N."/>
            <person name="Cifuentes V."/>
            <person name="Reyes P."/>
            <person name="Cevallos-Vallejos M."/>
        </authorList>
    </citation>
    <scope>NUCLEOTIDE SEQUENCE [LARGE SCALE GENOMIC DNA]</scope>
</reference>
<dbReference type="InterPro" id="IPR021825">
    <property type="entry name" value="RETICULATA-related"/>
</dbReference>
<gene>
    <name evidence="11" type="primary">LOC113706529</name>
</gene>
<evidence type="ECO:0000256" key="2">
    <source>
        <dbReference type="ARBA" id="ARBA00010793"/>
    </source>
</evidence>
<proteinExistence type="inferred from homology"/>
<evidence type="ECO:0000256" key="1">
    <source>
        <dbReference type="ARBA" id="ARBA00004508"/>
    </source>
</evidence>
<keyword evidence="10" id="KW-1185">Reference proteome</keyword>
<reference evidence="11" key="2">
    <citation type="submission" date="2025-08" db="UniProtKB">
        <authorList>
            <consortium name="RefSeq"/>
        </authorList>
    </citation>
    <scope>IDENTIFICATION</scope>
    <source>
        <tissue evidence="11">Leaves</tissue>
    </source>
</reference>
<dbReference type="PANTHER" id="PTHR31038:SF18">
    <property type="entry name" value="PROTEIN RETICULATA-RELATED 1, CHLOROPLASTIC"/>
    <property type="match status" value="1"/>
</dbReference>
<comment type="similarity">
    <text evidence="2">Belongs to the RETICULATA family.</text>
</comment>
<keyword evidence="8" id="KW-0472">Membrane</keyword>
<keyword evidence="6" id="KW-0809">Transit peptide</keyword>
<evidence type="ECO:0000313" key="11">
    <source>
        <dbReference type="RefSeq" id="XP_027084255.1"/>
    </source>
</evidence>
<name>A0A6P6U0P7_COFAR</name>
<dbReference type="Pfam" id="PF11891">
    <property type="entry name" value="RETICULATA-like"/>
    <property type="match status" value="1"/>
</dbReference>
<dbReference type="AlphaFoldDB" id="A0A6P6U0P7"/>
<dbReference type="RefSeq" id="XP_027084255.1">
    <property type="nucleotide sequence ID" value="XM_027228454.2"/>
</dbReference>
<dbReference type="GO" id="GO:0099402">
    <property type="term" value="P:plant organ development"/>
    <property type="evidence" value="ECO:0007669"/>
    <property type="project" value="TreeGrafter"/>
</dbReference>
<sequence length="346" mass="36757">MSYLLQSSCFLTQPQSSTSQSAAQNGMFGFGGFGRQLPSICNSAYTFNISQSNCKIIIQGGQVSQQTSNAGSGGNGGNGRPPPSGGGGRGPGGEDNREIPILGLMGPVGFLMTSCWILRNPELADPFLFKAVTEVVTRYSSSIFSGLQKKGKEFWSKLFAVDILFGVAANIALDKMLATYARMGPLSSASSGFLGHLQSAFASLPSSIFEGGGPGFNFSLEQQVAAYFYKGILFGAVGLGCGLTRHNIIKFVMTGNRNTKKSEEGIPVSYMVKNAALWGVLLPLSSGSRSQIVKGLDRLVQASPLAKQVPLAALAFTVGMRLASNIYGRLLFVHWANWSGMMKRES</sequence>
<evidence type="ECO:0000313" key="10">
    <source>
        <dbReference type="Proteomes" id="UP001652660"/>
    </source>
</evidence>
<evidence type="ECO:0000256" key="6">
    <source>
        <dbReference type="ARBA" id="ARBA00022946"/>
    </source>
</evidence>
<dbReference type="Proteomes" id="UP001652660">
    <property type="component" value="Chromosome 1e"/>
</dbReference>